<dbReference type="Pfam" id="PF08352">
    <property type="entry name" value="oligo_HPY"/>
    <property type="match status" value="2"/>
</dbReference>
<keyword evidence="4" id="KW-1003">Cell membrane</keyword>
<dbReference type="GO" id="GO:0005886">
    <property type="term" value="C:plasma membrane"/>
    <property type="evidence" value="ECO:0007669"/>
    <property type="project" value="UniProtKB-SubCell"/>
</dbReference>
<feature type="domain" description="ABC transporter" evidence="9">
    <location>
        <begin position="7"/>
        <end position="259"/>
    </location>
</feature>
<evidence type="ECO:0000313" key="11">
    <source>
        <dbReference type="Proteomes" id="UP000248134"/>
    </source>
</evidence>
<evidence type="ECO:0000256" key="4">
    <source>
        <dbReference type="ARBA" id="ARBA00022475"/>
    </source>
</evidence>
<keyword evidence="3" id="KW-0813">Transport</keyword>
<comment type="subcellular location">
    <subcellularLocation>
        <location evidence="1">Cell inner membrane</location>
        <topology evidence="1">Peripheral membrane protein</topology>
    </subcellularLocation>
</comment>
<dbReference type="GO" id="GO:0015833">
    <property type="term" value="P:peptide transport"/>
    <property type="evidence" value="ECO:0007669"/>
    <property type="project" value="InterPro"/>
</dbReference>
<dbReference type="Proteomes" id="UP000248134">
    <property type="component" value="Unassembled WGS sequence"/>
</dbReference>
<dbReference type="InterPro" id="IPR050388">
    <property type="entry name" value="ABC_Ni/Peptide_Import"/>
</dbReference>
<dbReference type="PANTHER" id="PTHR43297:SF2">
    <property type="entry name" value="DIPEPTIDE TRANSPORT ATP-BINDING PROTEIN DPPD"/>
    <property type="match status" value="1"/>
</dbReference>
<keyword evidence="6 10" id="KW-0067">ATP-binding</keyword>
<evidence type="ECO:0000256" key="3">
    <source>
        <dbReference type="ARBA" id="ARBA00022448"/>
    </source>
</evidence>
<evidence type="ECO:0000259" key="9">
    <source>
        <dbReference type="PROSITE" id="PS50893"/>
    </source>
</evidence>
<dbReference type="InterPro" id="IPR013563">
    <property type="entry name" value="Oligopep_ABC_C"/>
</dbReference>
<dbReference type="InterPro" id="IPR027417">
    <property type="entry name" value="P-loop_NTPase"/>
</dbReference>
<comment type="similarity">
    <text evidence="2">Belongs to the ABC transporter superfamily.</text>
</comment>
<dbReference type="NCBIfam" id="NF008453">
    <property type="entry name" value="PRK11308.1"/>
    <property type="match status" value="2"/>
</dbReference>
<dbReference type="PROSITE" id="PS50893">
    <property type="entry name" value="ABC_TRANSPORTER_2"/>
    <property type="match status" value="2"/>
</dbReference>
<dbReference type="SUPFAM" id="SSF52540">
    <property type="entry name" value="P-loop containing nucleoside triphosphate hydrolases"/>
    <property type="match status" value="2"/>
</dbReference>
<dbReference type="InterPro" id="IPR003439">
    <property type="entry name" value="ABC_transporter-like_ATP-bd"/>
</dbReference>
<proteinExistence type="inferred from homology"/>
<dbReference type="AlphaFoldDB" id="A0A323UJH9"/>
<reference evidence="10 11" key="1">
    <citation type="submission" date="2018-06" db="EMBL/GenBank/DDBJ databases">
        <title>Draft Whole-Genome Sequence of the purple photosynthetic bacterium Rhodospeudomonas palustris XCP.</title>
        <authorList>
            <person name="Rayyan A."/>
            <person name="Meyer T.E."/>
            <person name="Kyndt J.A."/>
        </authorList>
    </citation>
    <scope>NUCLEOTIDE SEQUENCE [LARGE SCALE GENOMIC DNA]</scope>
    <source>
        <strain evidence="10 11">XCP</strain>
    </source>
</reference>
<evidence type="ECO:0000256" key="5">
    <source>
        <dbReference type="ARBA" id="ARBA00022741"/>
    </source>
</evidence>
<feature type="domain" description="ABC transporter" evidence="9">
    <location>
        <begin position="291"/>
        <end position="529"/>
    </location>
</feature>
<dbReference type="GO" id="GO:0016887">
    <property type="term" value="F:ATP hydrolysis activity"/>
    <property type="evidence" value="ECO:0007669"/>
    <property type="project" value="InterPro"/>
</dbReference>
<organism evidence="10 11">
    <name type="scientific">Rhodopseudomonas palustris</name>
    <dbReference type="NCBI Taxonomy" id="1076"/>
    <lineage>
        <taxon>Bacteria</taxon>
        <taxon>Pseudomonadati</taxon>
        <taxon>Pseudomonadota</taxon>
        <taxon>Alphaproteobacteria</taxon>
        <taxon>Hyphomicrobiales</taxon>
        <taxon>Nitrobacteraceae</taxon>
        <taxon>Rhodopseudomonas</taxon>
    </lineage>
</organism>
<dbReference type="Gene3D" id="3.40.50.300">
    <property type="entry name" value="P-loop containing nucleotide triphosphate hydrolases"/>
    <property type="match status" value="2"/>
</dbReference>
<gene>
    <name evidence="10" type="ORF">DNX69_11585</name>
</gene>
<evidence type="ECO:0000256" key="6">
    <source>
        <dbReference type="ARBA" id="ARBA00022840"/>
    </source>
</evidence>
<evidence type="ECO:0000256" key="1">
    <source>
        <dbReference type="ARBA" id="ARBA00004417"/>
    </source>
</evidence>
<dbReference type="CDD" id="cd03257">
    <property type="entry name" value="ABC_NikE_OppD_transporters"/>
    <property type="match status" value="2"/>
</dbReference>
<dbReference type="InterPro" id="IPR003593">
    <property type="entry name" value="AAA+_ATPase"/>
</dbReference>
<comment type="caution">
    <text evidence="10">The sequence shown here is derived from an EMBL/GenBank/DDBJ whole genome shotgun (WGS) entry which is preliminary data.</text>
</comment>
<keyword evidence="7" id="KW-0472">Membrane</keyword>
<evidence type="ECO:0000256" key="2">
    <source>
        <dbReference type="ARBA" id="ARBA00005417"/>
    </source>
</evidence>
<comment type="function">
    <text evidence="8">Involved in beta-(1--&gt;2)glucan export. Transmembrane domains (TMD) form a pore in the inner membrane and the ATP-binding domain (NBD) is responsible for energy generation.</text>
</comment>
<protein>
    <submittedName>
        <fullName evidence="10">Microcin ABC transporter ATP-binding protein</fullName>
    </submittedName>
</protein>
<dbReference type="OrthoDB" id="9802264at2"/>
<dbReference type="PANTHER" id="PTHR43297">
    <property type="entry name" value="OLIGOPEPTIDE TRANSPORT ATP-BINDING PROTEIN APPD"/>
    <property type="match status" value="1"/>
</dbReference>
<dbReference type="FunFam" id="3.40.50.300:FF:000016">
    <property type="entry name" value="Oligopeptide ABC transporter ATP-binding component"/>
    <property type="match status" value="1"/>
</dbReference>
<dbReference type="EMBL" id="QKQS01000016">
    <property type="protein sequence ID" value="PZA11750.1"/>
    <property type="molecule type" value="Genomic_DNA"/>
</dbReference>
<evidence type="ECO:0000313" key="10">
    <source>
        <dbReference type="EMBL" id="PZA11750.1"/>
    </source>
</evidence>
<dbReference type="PROSITE" id="PS00211">
    <property type="entry name" value="ABC_TRANSPORTER_1"/>
    <property type="match status" value="2"/>
</dbReference>
<dbReference type="NCBIfam" id="NF007739">
    <property type="entry name" value="PRK10419.1"/>
    <property type="match status" value="2"/>
</dbReference>
<dbReference type="GO" id="GO:0055085">
    <property type="term" value="P:transmembrane transport"/>
    <property type="evidence" value="ECO:0007669"/>
    <property type="project" value="UniProtKB-ARBA"/>
</dbReference>
<dbReference type="RefSeq" id="WP_110786148.1">
    <property type="nucleotide sequence ID" value="NZ_QKQS01000016.1"/>
</dbReference>
<sequence length="553" mass="59324">MSDDILLSVENLSVALPKGGDRSHAVAEVSLSVRRNEIVCLVGESGSGKSITAHAVLGLLPPNLSIGSGAIRFRGTDLAHADEDTMRGLRGGAISMIFQEPLSALNPLARVGDQIAEAILIHANPRPSRADLDARVLELIAAVGLPEPATLVRSYPFQLSGGQRQRVMIAMAMSNNPALLLADEPTTALDVTTQKQILALIRRLQSERGMGVLFITHDFGVVADIADRVVVMRGGRVVEQGSVDEVLRHPKDDYTKALIAAVPGTRPGAERDRHLDGEPLLDAHGLNKTFVTAQGLFRPHRTVPAVRDVALSLRPRETVAVVGESGSGKSTLGRIIMRLIEPDSGAIEFGGMDFLELRGSGLRAMRRKVQIVFQDPFAALDPRQKVGDAIARGPMAYGVPPAEAIADAKRLLARVGLEASAAERYPHEFSGGQRQRICIARALALKPMVLVADEAVSALDVSVQAQILDLLAELREEMNLAMLFITHDLRVAAEIADRIVVMRRGEIVEQGDTKSVFTSPQHAYTRALLDAIPGRSLFAGPQASAVQNDVMSA</sequence>
<evidence type="ECO:0000256" key="8">
    <source>
        <dbReference type="ARBA" id="ARBA00024722"/>
    </source>
</evidence>
<name>A0A323UJH9_RHOPL</name>
<accession>A0A323UJH9</accession>
<evidence type="ECO:0000256" key="7">
    <source>
        <dbReference type="ARBA" id="ARBA00023136"/>
    </source>
</evidence>
<dbReference type="Pfam" id="PF00005">
    <property type="entry name" value="ABC_tran"/>
    <property type="match status" value="2"/>
</dbReference>
<dbReference type="InterPro" id="IPR017871">
    <property type="entry name" value="ABC_transporter-like_CS"/>
</dbReference>
<dbReference type="SMART" id="SM00382">
    <property type="entry name" value="AAA"/>
    <property type="match status" value="2"/>
</dbReference>
<keyword evidence="5" id="KW-0547">Nucleotide-binding</keyword>
<dbReference type="GO" id="GO:0005524">
    <property type="term" value="F:ATP binding"/>
    <property type="evidence" value="ECO:0007669"/>
    <property type="project" value="UniProtKB-KW"/>
</dbReference>